<dbReference type="InterPro" id="IPR036941">
    <property type="entry name" value="Rcpt_L-dom_sf"/>
</dbReference>
<feature type="signal peptide" evidence="7">
    <location>
        <begin position="1"/>
        <end position="19"/>
    </location>
</feature>
<evidence type="ECO:0000256" key="1">
    <source>
        <dbReference type="ARBA" id="ARBA00004191"/>
    </source>
</evidence>
<evidence type="ECO:0000256" key="3">
    <source>
        <dbReference type="ARBA" id="ARBA00022525"/>
    </source>
</evidence>
<dbReference type="Proteomes" id="UP001145021">
    <property type="component" value="Unassembled WGS sequence"/>
</dbReference>
<dbReference type="AlphaFoldDB" id="A0A9W7XRD2"/>
<dbReference type="Pfam" id="PF01030">
    <property type="entry name" value="Recep_L_domain"/>
    <property type="match status" value="1"/>
</dbReference>
<feature type="compositionally biased region" description="Low complexity" evidence="6">
    <location>
        <begin position="365"/>
        <end position="375"/>
    </location>
</feature>
<evidence type="ECO:0000256" key="6">
    <source>
        <dbReference type="SAM" id="MobiDB-lite"/>
    </source>
</evidence>
<dbReference type="PANTHER" id="PTHR31018:SF3">
    <property type="entry name" value="RECEPTOR PROTEIN-TYROSINE KINASE"/>
    <property type="match status" value="1"/>
</dbReference>
<evidence type="ECO:0000256" key="5">
    <source>
        <dbReference type="ARBA" id="ARBA00023180"/>
    </source>
</evidence>
<evidence type="ECO:0000256" key="4">
    <source>
        <dbReference type="ARBA" id="ARBA00022729"/>
    </source>
</evidence>
<dbReference type="InterPro" id="IPR000494">
    <property type="entry name" value="Rcpt_L-dom"/>
</dbReference>
<gene>
    <name evidence="9" type="primary">ecm33</name>
    <name evidence="9" type="ORF">LPJ64_000789</name>
</gene>
<dbReference type="PANTHER" id="PTHR31018">
    <property type="entry name" value="SPORULATION-SPECIFIC PROTEIN-RELATED"/>
    <property type="match status" value="1"/>
</dbReference>
<reference evidence="9" key="1">
    <citation type="submission" date="2022-07" db="EMBL/GenBank/DDBJ databases">
        <title>Phylogenomic reconstructions and comparative analyses of Kickxellomycotina fungi.</title>
        <authorList>
            <person name="Reynolds N.K."/>
            <person name="Stajich J.E."/>
            <person name="Barry K."/>
            <person name="Grigoriev I.V."/>
            <person name="Crous P."/>
            <person name="Smith M.E."/>
        </authorList>
    </citation>
    <scope>NUCLEOTIDE SEQUENCE</scope>
    <source>
        <strain evidence="9">NBRC 105413</strain>
    </source>
</reference>
<dbReference type="SUPFAM" id="SSF52058">
    <property type="entry name" value="L domain-like"/>
    <property type="match status" value="3"/>
</dbReference>
<proteinExistence type="predicted"/>
<keyword evidence="4 7" id="KW-0732">Signal</keyword>
<dbReference type="Gene3D" id="3.80.20.20">
    <property type="entry name" value="Receptor L-domain"/>
    <property type="match status" value="1"/>
</dbReference>
<evidence type="ECO:0000313" key="10">
    <source>
        <dbReference type="Proteomes" id="UP001145021"/>
    </source>
</evidence>
<feature type="domain" description="Receptor L-domain" evidence="8">
    <location>
        <begin position="36"/>
        <end position="125"/>
    </location>
</feature>
<dbReference type="EMBL" id="JANBOH010000017">
    <property type="protein sequence ID" value="KAJ1647903.1"/>
    <property type="molecule type" value="Genomic_DNA"/>
</dbReference>
<feature type="compositionally biased region" description="Acidic residues" evidence="6">
    <location>
        <begin position="339"/>
        <end position="356"/>
    </location>
</feature>
<evidence type="ECO:0000259" key="8">
    <source>
        <dbReference type="Pfam" id="PF01030"/>
    </source>
</evidence>
<keyword evidence="2" id="KW-0134">Cell wall</keyword>
<feature type="chain" id="PRO_5040932457" evidence="7">
    <location>
        <begin position="20"/>
        <end position="390"/>
    </location>
</feature>
<organism evidence="9 10">
    <name type="scientific">Coemansia asiatica</name>
    <dbReference type="NCBI Taxonomy" id="1052880"/>
    <lineage>
        <taxon>Eukaryota</taxon>
        <taxon>Fungi</taxon>
        <taxon>Fungi incertae sedis</taxon>
        <taxon>Zoopagomycota</taxon>
        <taxon>Kickxellomycotina</taxon>
        <taxon>Kickxellomycetes</taxon>
        <taxon>Kickxellales</taxon>
        <taxon>Kickxellaceae</taxon>
        <taxon>Coemansia</taxon>
    </lineage>
</organism>
<feature type="region of interest" description="Disordered" evidence="6">
    <location>
        <begin position="338"/>
        <end position="375"/>
    </location>
</feature>
<accession>A0A9W7XRD2</accession>
<name>A0A9W7XRD2_9FUNG</name>
<sequence length="390" mass="41170">MKYILAITTLAAIAAGACNKDITVKDQSDINTVNACSKFQGDVVIDGVEGLGALSMDSVKEVTGDIIVQNMYDLQTVSLSQLTKAGSFKILNNTNVYKVDIPNLNTVSDFQIIVNPNLKELNYKNMTSVDNFQIITSYISSLGAFTASKVQNIEVLSNLQLSQLDFHNVKETTGYINIANNGKNANVTFSSLTTVGGNVSFADATTLDISKLSSIADDFSLYTNSFKNLTIGSLSKAEKSITLSGNKFSAIAFPKLSEVGSSINIANNTNFKSISKDTFPKLATVPGSIFLEGSFDNMTFPSLKEVDGQVSLKGTGRLSCSDAEEALSAASNIDCSLETVDEDGNDNDSKDGDEDDGKTSKSKSKTSGASRASVTAAVSGAVALVAAAFL</sequence>
<protein>
    <submittedName>
        <fullName evidence="9">Cell wall protein Ecm33</fullName>
    </submittedName>
</protein>
<keyword evidence="3" id="KW-0964">Secreted</keyword>
<dbReference type="InterPro" id="IPR051648">
    <property type="entry name" value="CWI-Assembly_Regulator"/>
</dbReference>
<dbReference type="PROSITE" id="PS51257">
    <property type="entry name" value="PROKAR_LIPOPROTEIN"/>
    <property type="match status" value="1"/>
</dbReference>
<comment type="caution">
    <text evidence="9">The sequence shown here is derived from an EMBL/GenBank/DDBJ whole genome shotgun (WGS) entry which is preliminary data.</text>
</comment>
<evidence type="ECO:0000313" key="9">
    <source>
        <dbReference type="EMBL" id="KAJ1647903.1"/>
    </source>
</evidence>
<keyword evidence="10" id="KW-1185">Reference proteome</keyword>
<keyword evidence="5" id="KW-0325">Glycoprotein</keyword>
<evidence type="ECO:0000256" key="2">
    <source>
        <dbReference type="ARBA" id="ARBA00022512"/>
    </source>
</evidence>
<evidence type="ECO:0000256" key="7">
    <source>
        <dbReference type="SAM" id="SignalP"/>
    </source>
</evidence>
<comment type="subcellular location">
    <subcellularLocation>
        <location evidence="1">Secreted</location>
        <location evidence="1">Cell wall</location>
    </subcellularLocation>
</comment>